<comment type="catalytic activity">
    <reaction evidence="8">
        <text>L-tyrosyl-[protein] + ATP = O-phospho-L-tyrosyl-[protein] + ADP + H(+)</text>
        <dbReference type="Rhea" id="RHEA:10596"/>
        <dbReference type="Rhea" id="RHEA-COMP:10136"/>
        <dbReference type="Rhea" id="RHEA-COMP:20101"/>
        <dbReference type="ChEBI" id="CHEBI:15378"/>
        <dbReference type="ChEBI" id="CHEBI:30616"/>
        <dbReference type="ChEBI" id="CHEBI:46858"/>
        <dbReference type="ChEBI" id="CHEBI:61978"/>
        <dbReference type="ChEBI" id="CHEBI:456216"/>
        <dbReference type="EC" id="2.7.10.2"/>
    </reaction>
</comment>
<keyword evidence="6" id="KW-0067">ATP-binding</keyword>
<dbReference type="GO" id="GO:0005886">
    <property type="term" value="C:plasma membrane"/>
    <property type="evidence" value="ECO:0007669"/>
    <property type="project" value="TreeGrafter"/>
</dbReference>
<dbReference type="InterPro" id="IPR005702">
    <property type="entry name" value="Wzc-like_C"/>
</dbReference>
<keyword evidence="4" id="KW-0547">Nucleotide-binding</keyword>
<dbReference type="GO" id="GO:0004715">
    <property type="term" value="F:non-membrane spanning protein tyrosine kinase activity"/>
    <property type="evidence" value="ECO:0007669"/>
    <property type="project" value="UniProtKB-EC"/>
</dbReference>
<dbReference type="Gene3D" id="3.40.50.300">
    <property type="entry name" value="P-loop containing nucleotide triphosphate hydrolases"/>
    <property type="match status" value="1"/>
</dbReference>
<name>A0A1B8RQ73_9CLOT</name>
<dbReference type="eggNOG" id="COG0489">
    <property type="taxonomic scope" value="Bacteria"/>
</dbReference>
<dbReference type="EMBL" id="MAPZ01000019">
    <property type="protein sequence ID" value="OBY10955.1"/>
    <property type="molecule type" value="Genomic_DNA"/>
</dbReference>
<evidence type="ECO:0000256" key="6">
    <source>
        <dbReference type="ARBA" id="ARBA00022840"/>
    </source>
</evidence>
<evidence type="ECO:0000256" key="1">
    <source>
        <dbReference type="ARBA" id="ARBA00007316"/>
    </source>
</evidence>
<dbReference type="PANTHER" id="PTHR32309">
    <property type="entry name" value="TYROSINE-PROTEIN KINASE"/>
    <property type="match status" value="1"/>
</dbReference>
<dbReference type="InterPro" id="IPR050445">
    <property type="entry name" value="Bact_polysacc_biosynth/exp"/>
</dbReference>
<keyword evidence="11" id="KW-1185">Reference proteome</keyword>
<comment type="caution">
    <text evidence="10">The sequence shown here is derived from an EMBL/GenBank/DDBJ whole genome shotgun (WGS) entry which is preliminary data.</text>
</comment>
<evidence type="ECO:0000256" key="5">
    <source>
        <dbReference type="ARBA" id="ARBA00022777"/>
    </source>
</evidence>
<dbReference type="GO" id="GO:0005524">
    <property type="term" value="F:ATP binding"/>
    <property type="evidence" value="ECO:0007669"/>
    <property type="project" value="UniProtKB-KW"/>
</dbReference>
<dbReference type="NCBIfam" id="TIGR01007">
    <property type="entry name" value="eps_fam"/>
    <property type="match status" value="1"/>
</dbReference>
<dbReference type="SUPFAM" id="SSF52540">
    <property type="entry name" value="P-loop containing nucleoside triphosphate hydrolases"/>
    <property type="match status" value="1"/>
</dbReference>
<dbReference type="AlphaFoldDB" id="A0A1B8RQ73"/>
<evidence type="ECO:0000256" key="8">
    <source>
        <dbReference type="ARBA" id="ARBA00051245"/>
    </source>
</evidence>
<reference evidence="10 11" key="1">
    <citation type="submission" date="2016-06" db="EMBL/GenBank/DDBJ databases">
        <authorList>
            <person name="Kjaerup R.B."/>
            <person name="Dalgaard T.S."/>
            <person name="Juul-Madsen H.R."/>
        </authorList>
    </citation>
    <scope>NUCLEOTIDE SEQUENCE [LARGE SCALE GENOMIC DNA]</scope>
    <source>
        <strain evidence="10 11">373-A1</strain>
    </source>
</reference>
<proteinExistence type="inferred from homology"/>
<protein>
    <recommendedName>
        <fullName evidence="2">non-specific protein-tyrosine kinase</fullName>
        <ecNumber evidence="2">2.7.10.2</ecNumber>
    </recommendedName>
</protein>
<evidence type="ECO:0000313" key="10">
    <source>
        <dbReference type="EMBL" id="OBY10955.1"/>
    </source>
</evidence>
<sequence length="211" mass="23614">MLENPTTIYAEAYSKLKTSIKYSSADKNNKVFLITSSEKGEGKSTTATNLAISLSFDKKKVLLVDCDLRRPSLHKYLRISGECGLTEVIIGETNVEKAIVNIKDNLFFLPSGNRPPNPAELLGSENFELMLKELKDIFDYIIIDSPPLRVVADAQILSSKVDGVILVVKYGFTKKDELLVCRETLELVGGKLIGTVINGDKKENDYKYYYY</sequence>
<dbReference type="CDD" id="cd05387">
    <property type="entry name" value="BY-kinase"/>
    <property type="match status" value="1"/>
</dbReference>
<evidence type="ECO:0000256" key="7">
    <source>
        <dbReference type="ARBA" id="ARBA00023137"/>
    </source>
</evidence>
<comment type="similarity">
    <text evidence="1">Belongs to the CpsD/CapB family.</text>
</comment>
<evidence type="ECO:0000256" key="2">
    <source>
        <dbReference type="ARBA" id="ARBA00011903"/>
    </source>
</evidence>
<keyword evidence="3" id="KW-0808">Transferase</keyword>
<dbReference type="PANTHER" id="PTHR32309:SF13">
    <property type="entry name" value="FERRIC ENTEROBACTIN TRANSPORT PROTEIN FEPE"/>
    <property type="match status" value="1"/>
</dbReference>
<gene>
    <name evidence="10" type="ORF">CP373A1_08385</name>
</gene>
<dbReference type="Pfam" id="PF13614">
    <property type="entry name" value="AAA_31"/>
    <property type="match status" value="1"/>
</dbReference>
<dbReference type="InterPro" id="IPR025669">
    <property type="entry name" value="AAA_dom"/>
</dbReference>
<accession>A0A1B8RQ73</accession>
<keyword evidence="7" id="KW-0829">Tyrosine-protein kinase</keyword>
<keyword evidence="5" id="KW-0418">Kinase</keyword>
<evidence type="ECO:0000256" key="4">
    <source>
        <dbReference type="ARBA" id="ARBA00022741"/>
    </source>
</evidence>
<evidence type="ECO:0000256" key="3">
    <source>
        <dbReference type="ARBA" id="ARBA00022679"/>
    </source>
</evidence>
<dbReference type="Proteomes" id="UP000092714">
    <property type="component" value="Unassembled WGS sequence"/>
</dbReference>
<organism evidence="10 11">
    <name type="scientific">Clostridium paraputrificum</name>
    <dbReference type="NCBI Taxonomy" id="29363"/>
    <lineage>
        <taxon>Bacteria</taxon>
        <taxon>Bacillati</taxon>
        <taxon>Bacillota</taxon>
        <taxon>Clostridia</taxon>
        <taxon>Eubacteriales</taxon>
        <taxon>Clostridiaceae</taxon>
        <taxon>Clostridium</taxon>
    </lineage>
</organism>
<feature type="domain" description="AAA" evidence="9">
    <location>
        <begin position="34"/>
        <end position="169"/>
    </location>
</feature>
<dbReference type="EC" id="2.7.10.2" evidence="2"/>
<dbReference type="InterPro" id="IPR027417">
    <property type="entry name" value="P-loop_NTPase"/>
</dbReference>
<evidence type="ECO:0000259" key="9">
    <source>
        <dbReference type="Pfam" id="PF13614"/>
    </source>
</evidence>
<evidence type="ECO:0000313" key="11">
    <source>
        <dbReference type="Proteomes" id="UP000092714"/>
    </source>
</evidence>